<feature type="compositionally biased region" description="Pro residues" evidence="1">
    <location>
        <begin position="209"/>
        <end position="226"/>
    </location>
</feature>
<dbReference type="EMBL" id="FNJB01000004">
    <property type="protein sequence ID" value="SDO72893.1"/>
    <property type="molecule type" value="Genomic_DNA"/>
</dbReference>
<dbReference type="AlphaFoldDB" id="A0A1H0LXU1"/>
<dbReference type="InterPro" id="IPR046542">
    <property type="entry name" value="DUF6801"/>
</dbReference>
<dbReference type="STRING" id="504798.SAMN05421871_105135"/>
<feature type="domain" description="DUF6801" evidence="2">
    <location>
        <begin position="233"/>
        <end position="386"/>
    </location>
</feature>
<evidence type="ECO:0000313" key="4">
    <source>
        <dbReference type="Proteomes" id="UP000199651"/>
    </source>
</evidence>
<dbReference type="RefSeq" id="WP_176926753.1">
    <property type="nucleotide sequence ID" value="NZ_FNDV01000005.1"/>
</dbReference>
<keyword evidence="4" id="KW-1185">Reference proteome</keyword>
<feature type="compositionally biased region" description="Low complexity" evidence="1">
    <location>
        <begin position="394"/>
        <end position="404"/>
    </location>
</feature>
<sequence>MAAGVAAVSVAGLITVGLVVGAGSSSAVPVTLTQNYDCVFPLIDNQPIKIVVSSEIPATVALGEPTGAFKIKALSMVGADAAAGLGLVGARSIEGTAVSVAEIDSPELKATVTVPVGIAKQPVPRPATDFTIEAIGETPSLSFTKPGTATVSVNDIAITMIARKLDGTPIELPGSDPVTKAFKADCTLNAGEPTKLATITITDEQWTGDPPPPPVTHTPVPRPPGEPARLSQTYDCVFPMLGHQPIVVDITADIPAEIPAGQDSGEFRIEADATVPASSTLGMNMLGATTIEGAAVSGSEISAPGFTLPVKVPITIAKQSIPASGEFKIRANGVTPSLSFDQPGAGDIKVKSMKMTMTPKKADGTPTALGTFEAACGLYSGEPTVLTTFRVTGEPSTTTPVPTSTTPPPVTTTTTEPPVTTTTEPPVTTTTEPPVTTTEPPVTTTTTEPPVTTTTEPPVTTTTEPPVTTTTTEPPVTTTEPPVTTTTTEPPVTTTEPPVTTTTTEPPVTTTTTEPPVTTTTTASPTTSTTVPTTTTAPNNPIEVRYRLRGSTTVAKLQAPVRLTGGLDAKFDPATSAFKADLRLNKSSIRFDLFGFLPVSASLDFQPQGDTTGTFTDGVVRSNSKVKIGVANLRLFGMPISRTTGGFLSSTPADISLTSAPGFDPVKGGTLSGTYTIPLFAGSPQFAPTVNALVAGPGNTVSITLNKK</sequence>
<evidence type="ECO:0000313" key="3">
    <source>
        <dbReference type="EMBL" id="SDO72893.1"/>
    </source>
</evidence>
<dbReference type="Proteomes" id="UP000199651">
    <property type="component" value="Unassembled WGS sequence"/>
</dbReference>
<gene>
    <name evidence="3" type="ORF">SAMN05192558_104325</name>
</gene>
<organism evidence="3 4">
    <name type="scientific">Actinokineospora alba</name>
    <dbReference type="NCBI Taxonomy" id="504798"/>
    <lineage>
        <taxon>Bacteria</taxon>
        <taxon>Bacillati</taxon>
        <taxon>Actinomycetota</taxon>
        <taxon>Actinomycetes</taxon>
        <taxon>Pseudonocardiales</taxon>
        <taxon>Pseudonocardiaceae</taxon>
        <taxon>Actinokineospora</taxon>
    </lineage>
</organism>
<feature type="domain" description="DUF6801" evidence="2">
    <location>
        <begin position="35"/>
        <end position="197"/>
    </location>
</feature>
<proteinExistence type="predicted"/>
<reference evidence="4" key="1">
    <citation type="submission" date="2016-10" db="EMBL/GenBank/DDBJ databases">
        <authorList>
            <person name="Varghese N."/>
            <person name="Submissions S."/>
        </authorList>
    </citation>
    <scope>NUCLEOTIDE SEQUENCE [LARGE SCALE GENOMIC DNA]</scope>
    <source>
        <strain evidence="4">IBRC-M 10655</strain>
    </source>
</reference>
<feature type="region of interest" description="Disordered" evidence="1">
    <location>
        <begin position="392"/>
        <end position="539"/>
    </location>
</feature>
<accession>A0A1H0LXU1</accession>
<feature type="compositionally biased region" description="Low complexity" evidence="1">
    <location>
        <begin position="411"/>
        <end position="538"/>
    </location>
</feature>
<protein>
    <recommendedName>
        <fullName evidence="2">DUF6801 domain-containing protein</fullName>
    </recommendedName>
</protein>
<evidence type="ECO:0000259" key="2">
    <source>
        <dbReference type="Pfam" id="PF20611"/>
    </source>
</evidence>
<dbReference type="Pfam" id="PF20611">
    <property type="entry name" value="DUF6801"/>
    <property type="match status" value="2"/>
</dbReference>
<feature type="region of interest" description="Disordered" evidence="1">
    <location>
        <begin position="204"/>
        <end position="228"/>
    </location>
</feature>
<evidence type="ECO:0000256" key="1">
    <source>
        <dbReference type="SAM" id="MobiDB-lite"/>
    </source>
</evidence>
<name>A0A1H0LXU1_9PSEU</name>